<proteinExistence type="predicted"/>
<dbReference type="Proteomes" id="UP000278962">
    <property type="component" value="Unassembled WGS sequence"/>
</dbReference>
<evidence type="ECO:0008006" key="3">
    <source>
        <dbReference type="Google" id="ProtNLM"/>
    </source>
</evidence>
<evidence type="ECO:0000313" key="2">
    <source>
        <dbReference type="Proteomes" id="UP000278962"/>
    </source>
</evidence>
<dbReference type="RefSeq" id="WP_147447610.1">
    <property type="nucleotide sequence ID" value="NZ_RBIL01000001.1"/>
</dbReference>
<comment type="caution">
    <text evidence="1">The sequence shown here is derived from an EMBL/GenBank/DDBJ whole genome shotgun (WGS) entry which is preliminary data.</text>
</comment>
<protein>
    <recommendedName>
        <fullName evidence="3">NurA domain-containing protein</fullName>
    </recommendedName>
</protein>
<keyword evidence="2" id="KW-1185">Reference proteome</keyword>
<dbReference type="InterPro" id="IPR012337">
    <property type="entry name" value="RNaseH-like_sf"/>
</dbReference>
<organism evidence="1 2">
    <name type="scientific">Solirubrobacter pauli</name>
    <dbReference type="NCBI Taxonomy" id="166793"/>
    <lineage>
        <taxon>Bacteria</taxon>
        <taxon>Bacillati</taxon>
        <taxon>Actinomycetota</taxon>
        <taxon>Thermoleophilia</taxon>
        <taxon>Solirubrobacterales</taxon>
        <taxon>Solirubrobacteraceae</taxon>
        <taxon>Solirubrobacter</taxon>
    </lineage>
</organism>
<dbReference type="SUPFAM" id="SSF53098">
    <property type="entry name" value="Ribonuclease H-like"/>
    <property type="match status" value="1"/>
</dbReference>
<dbReference type="AlphaFoldDB" id="A0A660L781"/>
<dbReference type="OrthoDB" id="255198at2"/>
<reference evidence="1 2" key="1">
    <citation type="submission" date="2018-10" db="EMBL/GenBank/DDBJ databases">
        <title>Genomic Encyclopedia of Archaeal and Bacterial Type Strains, Phase II (KMG-II): from individual species to whole genera.</title>
        <authorList>
            <person name="Goeker M."/>
        </authorList>
    </citation>
    <scope>NUCLEOTIDE SEQUENCE [LARGE SCALE GENOMIC DNA]</scope>
    <source>
        <strain evidence="1 2">DSM 14954</strain>
    </source>
</reference>
<gene>
    <name evidence="1" type="ORF">C8N24_0712</name>
</gene>
<sequence length="312" mass="33777">MAVTTGLHFEDWAAAYGSPYLIDEEAAADDAVLVEPAAPFARTPVAEPATDLAFVDGVRRLEALVYHRDASGGLARGVVGAHACGAVIFRAGERPAFHRLRTRRLLIMGAGERRELASVPGYRWDAFAVGSTYPEAPVQEFQKRMRKGEATLAEALSAEGWLTIVDGPLYNVRTLDEPVVGYIKTHLQRRLSAELHARVPELASAQRTPLFLARESYSAYVRIAPPGPHASPWAGIVRIELPESRGLGEAQRLADIVTCTLGRFAGVAYKDPRAPQNLLPIGALEAQLRHRLGPADRAARAVRLSISTPVGP</sequence>
<dbReference type="EMBL" id="RBIL01000001">
    <property type="protein sequence ID" value="RKQ90897.1"/>
    <property type="molecule type" value="Genomic_DNA"/>
</dbReference>
<evidence type="ECO:0000313" key="1">
    <source>
        <dbReference type="EMBL" id="RKQ90897.1"/>
    </source>
</evidence>
<name>A0A660L781_9ACTN</name>
<accession>A0A660L781</accession>